<accession>L9ZL32</accession>
<dbReference type="EMBL" id="AOIL01000055">
    <property type="protein sequence ID" value="ELY87240.1"/>
    <property type="molecule type" value="Genomic_DNA"/>
</dbReference>
<evidence type="ECO:0000256" key="1">
    <source>
        <dbReference type="SAM" id="MobiDB-lite"/>
    </source>
</evidence>
<evidence type="ECO:0008006" key="4">
    <source>
        <dbReference type="Google" id="ProtNLM"/>
    </source>
</evidence>
<reference evidence="2 3" key="1">
    <citation type="journal article" date="2014" name="PLoS Genet.">
        <title>Phylogenetically driven sequencing of extremely halophilic archaea reveals strategies for static and dynamic osmo-response.</title>
        <authorList>
            <person name="Becker E.A."/>
            <person name="Seitzer P.M."/>
            <person name="Tritt A."/>
            <person name="Larsen D."/>
            <person name="Krusor M."/>
            <person name="Yao A.I."/>
            <person name="Wu D."/>
            <person name="Madern D."/>
            <person name="Eisen J.A."/>
            <person name="Darling A.E."/>
            <person name="Facciotti M.T."/>
        </authorList>
    </citation>
    <scope>NUCLEOTIDE SEQUENCE [LARGE SCALE GENOMIC DNA]</scope>
    <source>
        <strain evidence="2 3">DSM 12281</strain>
    </source>
</reference>
<feature type="compositionally biased region" description="Basic and acidic residues" evidence="1">
    <location>
        <begin position="78"/>
        <end position="89"/>
    </location>
</feature>
<feature type="region of interest" description="Disordered" evidence="1">
    <location>
        <begin position="56"/>
        <end position="89"/>
    </location>
</feature>
<keyword evidence="3" id="KW-1185">Reference proteome</keyword>
<comment type="caution">
    <text evidence="2">The sequence shown here is derived from an EMBL/GenBank/DDBJ whole genome shotgun (WGS) entry which is preliminary data.</text>
</comment>
<dbReference type="RefSeq" id="WP_006827189.1">
    <property type="nucleotide sequence ID" value="NZ_AOIL01000055.1"/>
</dbReference>
<proteinExistence type="predicted"/>
<dbReference type="AlphaFoldDB" id="L9ZL32"/>
<dbReference type="Proteomes" id="UP000011648">
    <property type="component" value="Unassembled WGS sequence"/>
</dbReference>
<gene>
    <name evidence="2" type="ORF">C484_17806</name>
</gene>
<feature type="compositionally biased region" description="Acidic residues" evidence="1">
    <location>
        <begin position="1"/>
        <end position="10"/>
    </location>
</feature>
<protein>
    <recommendedName>
        <fullName evidence="4">Small CPxCG-related zinc finger protein</fullName>
    </recommendedName>
</protein>
<name>L9ZL32_9EURY</name>
<organism evidence="2 3">
    <name type="scientific">Natrialba taiwanensis DSM 12281</name>
    <dbReference type="NCBI Taxonomy" id="1230458"/>
    <lineage>
        <taxon>Archaea</taxon>
        <taxon>Methanobacteriati</taxon>
        <taxon>Methanobacteriota</taxon>
        <taxon>Stenosarchaea group</taxon>
        <taxon>Halobacteria</taxon>
        <taxon>Halobacteriales</taxon>
        <taxon>Natrialbaceae</taxon>
        <taxon>Natrialba</taxon>
    </lineage>
</organism>
<dbReference type="OrthoDB" id="193769at2157"/>
<evidence type="ECO:0000313" key="3">
    <source>
        <dbReference type="Proteomes" id="UP000011648"/>
    </source>
</evidence>
<sequence length="89" mass="8949">MGDDLADPPDEPTTASLPDCPLCGQPVTTVTIHGPATGVAAPCGCRAPPEVLLVAPDAARDARGGNTNANPNTEPNADTERDPTDSDDG</sequence>
<dbReference type="PATRIC" id="fig|1230458.4.peg.3611"/>
<feature type="region of interest" description="Disordered" evidence="1">
    <location>
        <begin position="1"/>
        <end position="21"/>
    </location>
</feature>
<feature type="compositionally biased region" description="Low complexity" evidence="1">
    <location>
        <begin position="64"/>
        <end position="76"/>
    </location>
</feature>
<evidence type="ECO:0000313" key="2">
    <source>
        <dbReference type="EMBL" id="ELY87240.1"/>
    </source>
</evidence>